<evidence type="ECO:0000313" key="2">
    <source>
        <dbReference type="Proteomes" id="UP001470230"/>
    </source>
</evidence>
<proteinExistence type="predicted"/>
<dbReference type="EMBL" id="JAPFFF010000011">
    <property type="protein sequence ID" value="KAK8878068.1"/>
    <property type="molecule type" value="Genomic_DNA"/>
</dbReference>
<organism evidence="1 2">
    <name type="scientific">Tritrichomonas musculus</name>
    <dbReference type="NCBI Taxonomy" id="1915356"/>
    <lineage>
        <taxon>Eukaryota</taxon>
        <taxon>Metamonada</taxon>
        <taxon>Parabasalia</taxon>
        <taxon>Tritrichomonadida</taxon>
        <taxon>Tritrichomonadidae</taxon>
        <taxon>Tritrichomonas</taxon>
    </lineage>
</organism>
<evidence type="ECO:0000313" key="1">
    <source>
        <dbReference type="EMBL" id="KAK8878068.1"/>
    </source>
</evidence>
<keyword evidence="2" id="KW-1185">Reference proteome</keyword>
<comment type="caution">
    <text evidence="1">The sequence shown here is derived from an EMBL/GenBank/DDBJ whole genome shotgun (WGS) entry which is preliminary data.</text>
</comment>
<protein>
    <submittedName>
        <fullName evidence="1">Uncharacterized protein</fullName>
    </submittedName>
</protein>
<reference evidence="1 2" key="1">
    <citation type="submission" date="2024-04" db="EMBL/GenBank/DDBJ databases">
        <title>Tritrichomonas musculus Genome.</title>
        <authorList>
            <person name="Alves-Ferreira E."/>
            <person name="Grigg M."/>
            <person name="Lorenzi H."/>
            <person name="Galac M."/>
        </authorList>
    </citation>
    <scope>NUCLEOTIDE SEQUENCE [LARGE SCALE GENOMIC DNA]</scope>
    <source>
        <strain evidence="1 2">EAF2021</strain>
    </source>
</reference>
<sequence>MFSPRYYGTTFNVYYGATEQQVAASERYHLIISRDHFDIITPDWKTVYLKIEVHEVEEITIRKTLITLPLKNQEKGAAVYLDTRPDNPDKLKEALTILGSIPTPETKYLALQSILPTFSFADNLISMNLHNSIIDQCKHLLAAFHAPQKTQNLVPGSFVDIFTCAYRLRYDNGAAQNIEKTTQEFTLDICRYLLKEWCLQINNAANTSTKTKSPIYYSRLIPNMVETISIAANTLCISWDDLLAATRQFAENGDISGIGPAAERVSNAVKDGMSQGFLEVPPQDKTNLMTLMNIVIIALSGLAVGMYNQDLDNLAAKTVDFTRAVFMHDPSEEVKTKLDQQRQAYLTELLRFLDGERFDPNFQFVYCTWNLRNDEDLMNIQ</sequence>
<gene>
    <name evidence="1" type="ORF">M9Y10_004831</name>
</gene>
<name>A0ABR2JJN1_9EUKA</name>
<dbReference type="Proteomes" id="UP001470230">
    <property type="component" value="Unassembled WGS sequence"/>
</dbReference>
<accession>A0ABR2JJN1</accession>